<evidence type="ECO:0000313" key="2">
    <source>
        <dbReference type="Proteomes" id="UP000585721"/>
    </source>
</evidence>
<reference evidence="1 2" key="1">
    <citation type="submission" date="2020-08" db="EMBL/GenBank/DDBJ databases">
        <title>Genomic Encyclopedia of Type Strains, Phase IV (KMG-IV): sequencing the most valuable type-strain genomes for metagenomic binning, comparative biology and taxonomic classification.</title>
        <authorList>
            <person name="Goeker M."/>
        </authorList>
    </citation>
    <scope>NUCLEOTIDE SEQUENCE [LARGE SCALE GENOMIC DNA]</scope>
    <source>
        <strain evidence="1 2">DSM 22975</strain>
    </source>
</reference>
<dbReference type="GO" id="GO:0009399">
    <property type="term" value="P:nitrogen fixation"/>
    <property type="evidence" value="ECO:0007669"/>
    <property type="project" value="InterPro"/>
</dbReference>
<dbReference type="AlphaFoldDB" id="A0A841G8R0"/>
<dbReference type="InterPro" id="IPR006975">
    <property type="entry name" value="NifQ"/>
</dbReference>
<dbReference type="EMBL" id="JACHGR010000001">
    <property type="protein sequence ID" value="MBB6054289.1"/>
    <property type="molecule type" value="Genomic_DNA"/>
</dbReference>
<organism evidence="1 2">
    <name type="scientific">Tolumonas osonensis</name>
    <dbReference type="NCBI Taxonomy" id="675874"/>
    <lineage>
        <taxon>Bacteria</taxon>
        <taxon>Pseudomonadati</taxon>
        <taxon>Pseudomonadota</taxon>
        <taxon>Gammaproteobacteria</taxon>
        <taxon>Aeromonadales</taxon>
        <taxon>Aeromonadaceae</taxon>
        <taxon>Tolumonas</taxon>
    </lineage>
</organism>
<proteinExistence type="predicted"/>
<protein>
    <submittedName>
        <fullName evidence="1">Nitrogen fixation protein NifQ</fullName>
    </submittedName>
</protein>
<accession>A0A841G8R0</accession>
<keyword evidence="2" id="KW-1185">Reference proteome</keyword>
<dbReference type="GO" id="GO:0030151">
    <property type="term" value="F:molybdenum ion binding"/>
    <property type="evidence" value="ECO:0007669"/>
    <property type="project" value="InterPro"/>
</dbReference>
<dbReference type="RefSeq" id="WP_223157711.1">
    <property type="nucleotide sequence ID" value="NZ_JACHGR010000001.1"/>
</dbReference>
<dbReference type="Proteomes" id="UP000585721">
    <property type="component" value="Unassembled WGS sequence"/>
</dbReference>
<gene>
    <name evidence="1" type="ORF">HNR75_000154</name>
</gene>
<name>A0A841G8R0_9GAMM</name>
<evidence type="ECO:0000313" key="1">
    <source>
        <dbReference type="EMBL" id="MBB6054289.1"/>
    </source>
</evidence>
<comment type="caution">
    <text evidence="1">The sequence shown here is derived from an EMBL/GenBank/DDBJ whole genome shotgun (WGS) entry which is preliminary data.</text>
</comment>
<sequence>MNQAIRCDMPLQVSVLTAEPSGSAQEWLTQLVWRFQTGSSQLPRYMGLDADQFQQLLITCNVPSVVMGLLQQQRQQLLAELLAMREPECQELEQWLSAYLLPDAAPMARIIAVASMGYNHLWQDLGLDSRQSLRELMQCCFPELAALNTQNMRWKKFFYRQLCATGGNYVCRSPSCDECVERDGCFAPEE</sequence>
<dbReference type="Pfam" id="PF04891">
    <property type="entry name" value="NifQ"/>
    <property type="match status" value="1"/>
</dbReference>